<organism evidence="2 3">
    <name type="scientific">Modicella reniformis</name>
    <dbReference type="NCBI Taxonomy" id="1440133"/>
    <lineage>
        <taxon>Eukaryota</taxon>
        <taxon>Fungi</taxon>
        <taxon>Fungi incertae sedis</taxon>
        <taxon>Mucoromycota</taxon>
        <taxon>Mortierellomycotina</taxon>
        <taxon>Mortierellomycetes</taxon>
        <taxon>Mortierellales</taxon>
        <taxon>Mortierellaceae</taxon>
        <taxon>Modicella</taxon>
    </lineage>
</organism>
<dbReference type="EMBL" id="JAAAHW010006433">
    <property type="protein sequence ID" value="KAF9960996.1"/>
    <property type="molecule type" value="Genomic_DNA"/>
</dbReference>
<reference evidence="2" key="1">
    <citation type="journal article" date="2020" name="Fungal Divers.">
        <title>Resolving the Mortierellaceae phylogeny through synthesis of multi-gene phylogenetics and phylogenomics.</title>
        <authorList>
            <person name="Vandepol N."/>
            <person name="Liber J."/>
            <person name="Desiro A."/>
            <person name="Na H."/>
            <person name="Kennedy M."/>
            <person name="Barry K."/>
            <person name="Grigoriev I.V."/>
            <person name="Miller A.N."/>
            <person name="O'Donnell K."/>
            <person name="Stajich J.E."/>
            <person name="Bonito G."/>
        </authorList>
    </citation>
    <scope>NUCLEOTIDE SEQUENCE</scope>
    <source>
        <strain evidence="2">MES-2147</strain>
    </source>
</reference>
<name>A0A9P6M1I9_9FUNG</name>
<protein>
    <recommendedName>
        <fullName evidence="1">F-box domain-containing protein</fullName>
    </recommendedName>
</protein>
<dbReference type="SUPFAM" id="SSF52047">
    <property type="entry name" value="RNI-like"/>
    <property type="match status" value="1"/>
</dbReference>
<dbReference type="Pfam" id="PF00646">
    <property type="entry name" value="F-box"/>
    <property type="match status" value="1"/>
</dbReference>
<dbReference type="GO" id="GO:0019005">
    <property type="term" value="C:SCF ubiquitin ligase complex"/>
    <property type="evidence" value="ECO:0007669"/>
    <property type="project" value="TreeGrafter"/>
</dbReference>
<dbReference type="OrthoDB" id="2397020at2759"/>
<dbReference type="SUPFAM" id="SSF81383">
    <property type="entry name" value="F-box domain"/>
    <property type="match status" value="1"/>
</dbReference>
<proteinExistence type="predicted"/>
<dbReference type="InterPro" id="IPR001810">
    <property type="entry name" value="F-box_dom"/>
</dbReference>
<dbReference type="AlphaFoldDB" id="A0A9P6M1I9"/>
<keyword evidence="3" id="KW-1185">Reference proteome</keyword>
<dbReference type="Proteomes" id="UP000749646">
    <property type="component" value="Unassembled WGS sequence"/>
</dbReference>
<evidence type="ECO:0000313" key="3">
    <source>
        <dbReference type="Proteomes" id="UP000749646"/>
    </source>
</evidence>
<evidence type="ECO:0000259" key="1">
    <source>
        <dbReference type="Pfam" id="PF00646"/>
    </source>
</evidence>
<accession>A0A9P6M1I9</accession>
<feature type="domain" description="F-box" evidence="1">
    <location>
        <begin position="20"/>
        <end position="45"/>
    </location>
</feature>
<comment type="caution">
    <text evidence="2">The sequence shown here is derived from an EMBL/GenBank/DDBJ whole genome shotgun (WGS) entry which is preliminary data.</text>
</comment>
<dbReference type="Gene3D" id="3.80.10.10">
    <property type="entry name" value="Ribonuclease Inhibitor"/>
    <property type="match status" value="1"/>
</dbReference>
<sequence length="583" mass="66742">MNSVGQQHQSQSQRLALQELGCHIASFLAPEDIFACCLVSKQWYQDWNPLYWKDVIRKVPKDLSRHGHLIRNLDLSFSQPSDKLARVREHSLNLRSLKLTGYGFTRSNFEEEVLGIRSAPTAEAEVTEEGLQDLENPFILNPGHRNAYLSNTLHSLELSVPPEVCSVLLSRLAQARRAGLLQGLRSFKGRQAIVYYTCIEVDYPESCTQEISNILAFLDTFPELTSFSLLNLNIVRDTGEITAKPICIGREYVNITKLEICPNSLQEFEVLATKMPNVVELLLQPKESNLIPVIQQHFSNLTSLSFYMDDHEYSYDLVDDYDIASQRDIYKDWIQLFSELPNLEKFKTRMIFMPQLVLESLARSCPKLKSFKAVEQFTSLLGVQFMLRCCTALKDLHVSMVCPDDFFIDNHQPWKAPLENLHLAEVSLKYSEGVDMFRKRIRHWTRLKSLRIGHAFSMSIKSLLDSEDCRAVSEETRSFLPWTEELYDKEDGSNRSRNRDSIDLIYSVSNAKGSRSGCAAPAVVAPHYPCLEELILECVPKVSPEGIYWRMVDIMPRLRSLQLDITLSEKDILKMRGCTVPIT</sequence>
<dbReference type="PANTHER" id="PTHR13318">
    <property type="entry name" value="PARTNER OF PAIRED, ISOFORM B-RELATED"/>
    <property type="match status" value="1"/>
</dbReference>
<dbReference type="GO" id="GO:0031146">
    <property type="term" value="P:SCF-dependent proteasomal ubiquitin-dependent protein catabolic process"/>
    <property type="evidence" value="ECO:0007669"/>
    <property type="project" value="TreeGrafter"/>
</dbReference>
<gene>
    <name evidence="2" type="ORF">BGZ65_011409</name>
</gene>
<dbReference type="InterPro" id="IPR036047">
    <property type="entry name" value="F-box-like_dom_sf"/>
</dbReference>
<dbReference type="Gene3D" id="1.20.1280.50">
    <property type="match status" value="1"/>
</dbReference>
<evidence type="ECO:0000313" key="2">
    <source>
        <dbReference type="EMBL" id="KAF9960996.1"/>
    </source>
</evidence>
<dbReference type="InterPro" id="IPR032675">
    <property type="entry name" value="LRR_dom_sf"/>
</dbReference>